<dbReference type="PANTHER" id="PTHR23517">
    <property type="entry name" value="RESISTANCE PROTEIN MDTM, PUTATIVE-RELATED-RELATED"/>
    <property type="match status" value="1"/>
</dbReference>
<evidence type="ECO:0000256" key="5">
    <source>
        <dbReference type="ARBA" id="ARBA00022989"/>
    </source>
</evidence>
<keyword evidence="3" id="KW-1003">Cell membrane</keyword>
<dbReference type="SUPFAM" id="SSF103473">
    <property type="entry name" value="MFS general substrate transporter"/>
    <property type="match status" value="1"/>
</dbReference>
<feature type="domain" description="Major facilitator superfamily (MFS) profile" evidence="8">
    <location>
        <begin position="1"/>
        <end position="310"/>
    </location>
</feature>
<feature type="transmembrane region" description="Helical" evidence="7">
    <location>
        <begin position="286"/>
        <end position="305"/>
    </location>
</feature>
<keyword evidence="2" id="KW-0813">Transport</keyword>
<evidence type="ECO:0000256" key="4">
    <source>
        <dbReference type="ARBA" id="ARBA00022692"/>
    </source>
</evidence>
<dbReference type="Gene3D" id="1.20.1250.20">
    <property type="entry name" value="MFS general substrate transporter like domains"/>
    <property type="match status" value="2"/>
</dbReference>
<evidence type="ECO:0000256" key="3">
    <source>
        <dbReference type="ARBA" id="ARBA00022475"/>
    </source>
</evidence>
<keyword evidence="4 7" id="KW-0812">Transmembrane</keyword>
<name>A0A2P2BRJ6_9FIRM</name>
<dbReference type="GO" id="GO:0005886">
    <property type="term" value="C:plasma membrane"/>
    <property type="evidence" value="ECO:0007669"/>
    <property type="project" value="UniProtKB-SubCell"/>
</dbReference>
<feature type="transmembrane region" description="Helical" evidence="7">
    <location>
        <begin position="20"/>
        <end position="39"/>
    </location>
</feature>
<dbReference type="InterPro" id="IPR050171">
    <property type="entry name" value="MFS_Transporters"/>
</dbReference>
<dbReference type="InterPro" id="IPR020846">
    <property type="entry name" value="MFS_dom"/>
</dbReference>
<reference evidence="9 10" key="1">
    <citation type="submission" date="2014-09" db="EMBL/GenBank/DDBJ databases">
        <authorList>
            <person name="Hornung B.V."/>
        </authorList>
    </citation>
    <scope>NUCLEOTIDE SEQUENCE [LARGE SCALE GENOMIC DNA]</scope>
    <source>
        <strain evidence="9 10">FRIFI</strain>
    </source>
</reference>
<dbReference type="PROSITE" id="PS50850">
    <property type="entry name" value="MFS"/>
    <property type="match status" value="1"/>
</dbReference>
<keyword evidence="10" id="KW-1185">Reference proteome</keyword>
<feature type="transmembrane region" description="Helical" evidence="7">
    <location>
        <begin position="167"/>
        <end position="187"/>
    </location>
</feature>
<evidence type="ECO:0000256" key="7">
    <source>
        <dbReference type="SAM" id="Phobius"/>
    </source>
</evidence>
<dbReference type="KEGG" id="rhom:FRIFI_1455"/>
<evidence type="ECO:0000259" key="8">
    <source>
        <dbReference type="PROSITE" id="PS50850"/>
    </source>
</evidence>
<dbReference type="InterPro" id="IPR011701">
    <property type="entry name" value="MFS"/>
</dbReference>
<dbReference type="GO" id="GO:0022857">
    <property type="term" value="F:transmembrane transporter activity"/>
    <property type="evidence" value="ECO:0007669"/>
    <property type="project" value="InterPro"/>
</dbReference>
<keyword evidence="6 7" id="KW-0472">Membrane</keyword>
<evidence type="ECO:0000256" key="6">
    <source>
        <dbReference type="ARBA" id="ARBA00023136"/>
    </source>
</evidence>
<dbReference type="EMBL" id="LN650648">
    <property type="protein sequence ID" value="CEI72989.1"/>
    <property type="molecule type" value="Genomic_DNA"/>
</dbReference>
<feature type="transmembrane region" description="Helical" evidence="7">
    <location>
        <begin position="51"/>
        <end position="74"/>
    </location>
</feature>
<keyword evidence="5 7" id="KW-1133">Transmembrane helix</keyword>
<protein>
    <submittedName>
        <fullName evidence="9">Transporter, major facilitator</fullName>
    </submittedName>
</protein>
<gene>
    <name evidence="9" type="ORF">FRIFI_1455</name>
</gene>
<evidence type="ECO:0000313" key="10">
    <source>
        <dbReference type="Proteomes" id="UP000245695"/>
    </source>
</evidence>
<sequence length="311" mass="34197">MTFVPFCYTITNKHIIAESLYIIQGAVLGMLAPATYSILSRSVEVTRRGESTGLAAAVFTFGGGIGAAIAGYILSNTGSYDIVFYLSSGGILLTLIYVIFKIEKGKLDHSKCSSKKKAIKEEIKRYSLKYKIIMLCAIAFLGDYIYGCVVALFHFYGQEVLGATTSYTSSIISIYLFEFGLGAPIAWWVSDKIGNKRQLFLFFCVINITLLGLSFTRSISIFTTIIIVYFLGATFLNASLQSLLSEFGENPKIKGSVFGIVGASESFGYALGPMLSAHVYNFNKSWLFLSLLLVSMIVSIIYLLLYKKAKI</sequence>
<dbReference type="Pfam" id="PF07690">
    <property type="entry name" value="MFS_1"/>
    <property type="match status" value="1"/>
</dbReference>
<dbReference type="AlphaFoldDB" id="A0A2P2BRJ6"/>
<comment type="subcellular location">
    <subcellularLocation>
        <location evidence="1">Cell membrane</location>
        <topology evidence="1">Multi-pass membrane protein</topology>
    </subcellularLocation>
</comment>
<organism evidence="9 10">
    <name type="scientific">Romboutsia hominis</name>
    <dbReference type="NCBI Taxonomy" id="1507512"/>
    <lineage>
        <taxon>Bacteria</taxon>
        <taxon>Bacillati</taxon>
        <taxon>Bacillota</taxon>
        <taxon>Clostridia</taxon>
        <taxon>Peptostreptococcales</taxon>
        <taxon>Peptostreptococcaceae</taxon>
        <taxon>Romboutsia</taxon>
    </lineage>
</organism>
<dbReference type="InterPro" id="IPR036259">
    <property type="entry name" value="MFS_trans_sf"/>
</dbReference>
<evidence type="ECO:0000256" key="2">
    <source>
        <dbReference type="ARBA" id="ARBA00022448"/>
    </source>
</evidence>
<feature type="transmembrane region" description="Helical" evidence="7">
    <location>
        <begin position="80"/>
        <end position="100"/>
    </location>
</feature>
<feature type="transmembrane region" description="Helical" evidence="7">
    <location>
        <begin position="132"/>
        <end position="155"/>
    </location>
</feature>
<dbReference type="PANTHER" id="PTHR23517:SF3">
    <property type="entry name" value="INTEGRAL MEMBRANE TRANSPORT PROTEIN"/>
    <property type="match status" value="1"/>
</dbReference>
<proteinExistence type="predicted"/>
<feature type="transmembrane region" description="Helical" evidence="7">
    <location>
        <begin position="256"/>
        <end position="280"/>
    </location>
</feature>
<feature type="transmembrane region" description="Helical" evidence="7">
    <location>
        <begin position="199"/>
        <end position="215"/>
    </location>
</feature>
<feature type="transmembrane region" description="Helical" evidence="7">
    <location>
        <begin position="221"/>
        <end position="244"/>
    </location>
</feature>
<dbReference type="Proteomes" id="UP000245695">
    <property type="component" value="Chromosome 1"/>
</dbReference>
<accession>A0A2P2BRJ6</accession>
<evidence type="ECO:0000313" key="9">
    <source>
        <dbReference type="EMBL" id="CEI72989.1"/>
    </source>
</evidence>
<evidence type="ECO:0000256" key="1">
    <source>
        <dbReference type="ARBA" id="ARBA00004651"/>
    </source>
</evidence>